<dbReference type="Proteomes" id="UP000886520">
    <property type="component" value="Chromosome 3"/>
</dbReference>
<keyword evidence="3" id="KW-0963">Cytoplasm</keyword>
<proteinExistence type="inferred from homology"/>
<dbReference type="PANTHER" id="PTHR21373">
    <property type="entry name" value="GLUCOSE REPRESSIBLE PROTEIN MAK10"/>
    <property type="match status" value="1"/>
</dbReference>
<dbReference type="GO" id="GO:0031417">
    <property type="term" value="C:NatC complex"/>
    <property type="evidence" value="ECO:0007669"/>
    <property type="project" value="InterPro"/>
</dbReference>
<comment type="caution">
    <text evidence="6">The sequence shown here is derived from an EMBL/GenBank/DDBJ whole genome shotgun (WGS) entry which is preliminary data.</text>
</comment>
<evidence type="ECO:0000259" key="4">
    <source>
        <dbReference type="Pfam" id="PF04112"/>
    </source>
</evidence>
<dbReference type="EMBL" id="JABFUD020000002">
    <property type="protein sequence ID" value="KAI5083208.1"/>
    <property type="molecule type" value="Genomic_DNA"/>
</dbReference>
<reference evidence="6" key="1">
    <citation type="submission" date="2021-01" db="EMBL/GenBank/DDBJ databases">
        <title>Adiantum capillus-veneris genome.</title>
        <authorList>
            <person name="Fang Y."/>
            <person name="Liao Q."/>
        </authorList>
    </citation>
    <scope>NUCLEOTIDE SEQUENCE</scope>
    <source>
        <strain evidence="6">H3</strain>
        <tissue evidence="6">Leaf</tissue>
    </source>
</reference>
<evidence type="ECO:0000256" key="2">
    <source>
        <dbReference type="ARBA" id="ARBA00006289"/>
    </source>
</evidence>
<accession>A0A9D4VCS1</accession>
<feature type="domain" description="NAA35-like TPR repeats" evidence="5">
    <location>
        <begin position="345"/>
        <end position="714"/>
    </location>
</feature>
<evidence type="ECO:0000313" key="6">
    <source>
        <dbReference type="EMBL" id="KAI5083208.1"/>
    </source>
</evidence>
<dbReference type="InterPro" id="IPR007244">
    <property type="entry name" value="Naa35_N"/>
</dbReference>
<comment type="similarity">
    <text evidence="2">Belongs to the MAK10 family.</text>
</comment>
<organism evidence="6 7">
    <name type="scientific">Adiantum capillus-veneris</name>
    <name type="common">Maidenhair fern</name>
    <dbReference type="NCBI Taxonomy" id="13818"/>
    <lineage>
        <taxon>Eukaryota</taxon>
        <taxon>Viridiplantae</taxon>
        <taxon>Streptophyta</taxon>
        <taxon>Embryophyta</taxon>
        <taxon>Tracheophyta</taxon>
        <taxon>Polypodiopsida</taxon>
        <taxon>Polypodiidae</taxon>
        <taxon>Polypodiales</taxon>
        <taxon>Pteridineae</taxon>
        <taxon>Pteridaceae</taxon>
        <taxon>Vittarioideae</taxon>
        <taxon>Adiantum</taxon>
    </lineage>
</organism>
<dbReference type="AlphaFoldDB" id="A0A9D4VCS1"/>
<dbReference type="OrthoDB" id="269405at2759"/>
<evidence type="ECO:0000256" key="1">
    <source>
        <dbReference type="ARBA" id="ARBA00004496"/>
    </source>
</evidence>
<keyword evidence="7" id="KW-1185">Reference proteome</keyword>
<dbReference type="Pfam" id="PF04112">
    <property type="entry name" value="Mak10"/>
    <property type="match status" value="1"/>
</dbReference>
<evidence type="ECO:0000313" key="7">
    <source>
        <dbReference type="Proteomes" id="UP000886520"/>
    </source>
</evidence>
<protein>
    <recommendedName>
        <fullName evidence="8">N-alpha-acetyltransferase 35, NatC auxiliary subunit</fullName>
    </recommendedName>
</protein>
<feature type="domain" description="NAA35-like N-terminal" evidence="4">
    <location>
        <begin position="43"/>
        <end position="177"/>
    </location>
</feature>
<evidence type="ECO:0000256" key="3">
    <source>
        <dbReference type="ARBA" id="ARBA00022490"/>
    </source>
</evidence>
<dbReference type="InterPro" id="IPR057983">
    <property type="entry name" value="NAA35-like_N"/>
</dbReference>
<name>A0A9D4VCS1_ADICA</name>
<dbReference type="Pfam" id="PF25789">
    <property type="entry name" value="TPR_NAA35"/>
    <property type="match status" value="1"/>
</dbReference>
<evidence type="ECO:0008006" key="8">
    <source>
        <dbReference type="Google" id="ProtNLM"/>
    </source>
</evidence>
<gene>
    <name evidence="6" type="ORF">GOP47_0002951</name>
</gene>
<sequence length="719" mass="81761">MAEALTAGELPADDQKHFAAGDQTVWIDASPFISQVCKDLDVGQLVNGENFSLFEAMSALEIMDPKMDAGMAGSGVITLEDAIDSGKAPVNINIPELVDVMDHLLACEASWHRGHSLAQTVFSCLYLLNLDRTSSNALLYSYCRTVRAVCSMIRTAISTVLSNEEEDLFTLAFGLPLEAEGDGKCLSALHAVDEVVTRKLKGSKGLMAKKQPAEEMEPLQDDPTLEEGYCQAVLCRLRFRKAFYHVVANMNKAQGRGLEMARKHIAVALLELKSVQKSTEFLSRCEVERVSQIEKTTASGRQAVGFDPKVNRRVSAPTPPRSISLLSWEETLNYFIKLLEDLETITSFSTNLSLDELFQTLVDFQKREPDLVPRAFLQLLLTQDGKLFGRDNMCHVLHRTFSLPESVNNEVFHSDNFVSKSGQLTLYLVRVLCTNMSWQHRKLGKLLSEWGVLLQQGDTLFDSLMHKTLGSLEDKELWESVIMGWTAEQTCWISTHLLMLGFQLHLYAPAEYCMIYWYLDHALLTELHYKQLKERKHPTSVELKERKHSTNVETQDAIGSHRRHHILCSLSWMIAALTADRKFSEKSQTIFNTEQERFIQRFDLFQKVPIPQPLSYVHYKKFTSQRNIPIKEQYFWSSQYFMTLQQHLQDLGHCLAKSTTISPFSRLQRTREINQLKHVASRNLIVLKIVDDAEPGDNLMVSFDFPQHPFFAVASVKKL</sequence>
<dbReference type="PANTHER" id="PTHR21373:SF0">
    <property type="entry name" value="N-ALPHA-ACETYLTRANSFERASE 35, NATC AUXILIARY SUBUNIT"/>
    <property type="match status" value="1"/>
</dbReference>
<dbReference type="InterPro" id="IPR057982">
    <property type="entry name" value="TPR_NAA35"/>
</dbReference>
<evidence type="ECO:0000259" key="5">
    <source>
        <dbReference type="Pfam" id="PF25789"/>
    </source>
</evidence>
<comment type="subcellular location">
    <subcellularLocation>
        <location evidence="1">Cytoplasm</location>
    </subcellularLocation>
</comment>